<organism evidence="2 3">
    <name type="scientific">Aspergillus niger</name>
    <dbReference type="NCBI Taxonomy" id="5061"/>
    <lineage>
        <taxon>Eukaryota</taxon>
        <taxon>Fungi</taxon>
        <taxon>Dikarya</taxon>
        <taxon>Ascomycota</taxon>
        <taxon>Pezizomycotina</taxon>
        <taxon>Eurotiomycetes</taxon>
        <taxon>Eurotiomycetidae</taxon>
        <taxon>Eurotiales</taxon>
        <taxon>Aspergillaceae</taxon>
        <taxon>Aspergillus</taxon>
        <taxon>Aspergillus subgen. Circumdati</taxon>
    </lineage>
</organism>
<proteinExistence type="predicted"/>
<evidence type="ECO:0000256" key="1">
    <source>
        <dbReference type="SAM" id="MobiDB-lite"/>
    </source>
</evidence>
<evidence type="ECO:0000313" key="3">
    <source>
        <dbReference type="Proteomes" id="UP000197666"/>
    </source>
</evidence>
<reference evidence="3" key="1">
    <citation type="submission" date="2018-10" db="EMBL/GenBank/DDBJ databases">
        <title>FDA dAtabase for Regulatory Grade micrObial Sequences (FDA-ARGOS): Supporting development and validation of Infectious Disease Dx tests.</title>
        <authorList>
            <person name="Kerrigan L."/>
            <person name="Tallon L."/>
            <person name="Sadzewicz L."/>
            <person name="Sengamalay N."/>
            <person name="Ott S."/>
            <person name="Godinez A."/>
            <person name="Nagaraj S."/>
            <person name="Vavikolanu K."/>
            <person name="Nadendla S."/>
            <person name="George J."/>
            <person name="Sichtig H."/>
        </authorList>
    </citation>
    <scope>NUCLEOTIDE SEQUENCE [LARGE SCALE GENOMIC DNA]</scope>
    <source>
        <strain evidence="3">FDAARGOS_311</strain>
    </source>
</reference>
<evidence type="ECO:0000313" key="2">
    <source>
        <dbReference type="EMBL" id="TPR10372.1"/>
    </source>
</evidence>
<gene>
    <name evidence="2" type="ORF">CAN33_000020</name>
</gene>
<comment type="caution">
    <text evidence="2">The sequence shown here is derived from an EMBL/GenBank/DDBJ whole genome shotgun (WGS) entry which is preliminary data.</text>
</comment>
<dbReference type="AlphaFoldDB" id="A0A505INE6"/>
<protein>
    <submittedName>
        <fullName evidence="2">Uncharacterized protein</fullName>
    </submittedName>
</protein>
<feature type="region of interest" description="Disordered" evidence="1">
    <location>
        <begin position="30"/>
        <end position="99"/>
    </location>
</feature>
<dbReference type="EMBL" id="NKJJ02000024">
    <property type="protein sequence ID" value="TPR10372.1"/>
    <property type="molecule type" value="Genomic_DNA"/>
</dbReference>
<accession>A0A505INE6</accession>
<sequence length="99" mass="10620">MPQSAAIHAILAPLPPRCLAIRARPTPIPARLSRGASHHPISPANCQFPSPARTHATLRGTGRLPAWPPRERRPGQPPPPYSAPAQRAGHPAANFCVRK</sequence>
<dbReference type="Proteomes" id="UP000197666">
    <property type="component" value="Unassembled WGS sequence"/>
</dbReference>
<name>A0A505INE6_ASPNG</name>